<protein>
    <submittedName>
        <fullName evidence="2">Uncharacterized protein</fullName>
    </submittedName>
</protein>
<keyword evidence="1" id="KW-0472">Membrane</keyword>
<reference evidence="2 3" key="1">
    <citation type="submission" date="2018-10" db="EMBL/GenBank/DDBJ databases">
        <title>Phylogenomics of Brevibacillus.</title>
        <authorList>
            <person name="Dunlap C."/>
        </authorList>
    </citation>
    <scope>NUCLEOTIDE SEQUENCE [LARGE SCALE GENOMIC DNA]</scope>
    <source>
        <strain evidence="2 3">JCM 15716</strain>
    </source>
</reference>
<dbReference type="RefSeq" id="WP_122919628.1">
    <property type="nucleotide sequence ID" value="NZ_RHHQ01000015.1"/>
</dbReference>
<comment type="caution">
    <text evidence="2">The sequence shown here is derived from an EMBL/GenBank/DDBJ whole genome shotgun (WGS) entry which is preliminary data.</text>
</comment>
<organism evidence="2 3">
    <name type="scientific">Brevibacillus fluminis</name>
    <dbReference type="NCBI Taxonomy" id="511487"/>
    <lineage>
        <taxon>Bacteria</taxon>
        <taxon>Bacillati</taxon>
        <taxon>Bacillota</taxon>
        <taxon>Bacilli</taxon>
        <taxon>Bacillales</taxon>
        <taxon>Paenibacillaceae</taxon>
        <taxon>Brevibacillus</taxon>
    </lineage>
</organism>
<feature type="transmembrane region" description="Helical" evidence="1">
    <location>
        <begin position="7"/>
        <end position="27"/>
    </location>
</feature>
<proteinExistence type="predicted"/>
<name>A0A3M8DAZ9_9BACL</name>
<dbReference type="Proteomes" id="UP000271031">
    <property type="component" value="Unassembled WGS sequence"/>
</dbReference>
<feature type="transmembrane region" description="Helical" evidence="1">
    <location>
        <begin position="71"/>
        <end position="95"/>
    </location>
</feature>
<evidence type="ECO:0000313" key="3">
    <source>
        <dbReference type="Proteomes" id="UP000271031"/>
    </source>
</evidence>
<feature type="transmembrane region" description="Helical" evidence="1">
    <location>
        <begin position="115"/>
        <end position="135"/>
    </location>
</feature>
<feature type="transmembrane region" description="Helical" evidence="1">
    <location>
        <begin position="39"/>
        <end position="59"/>
    </location>
</feature>
<accession>A0A3M8DAZ9</accession>
<evidence type="ECO:0000313" key="2">
    <source>
        <dbReference type="EMBL" id="RNB85143.1"/>
    </source>
</evidence>
<dbReference type="AlphaFoldDB" id="A0A3M8DAZ9"/>
<dbReference type="EMBL" id="RHHQ01000015">
    <property type="protein sequence ID" value="RNB85143.1"/>
    <property type="molecule type" value="Genomic_DNA"/>
</dbReference>
<evidence type="ECO:0000256" key="1">
    <source>
        <dbReference type="SAM" id="Phobius"/>
    </source>
</evidence>
<gene>
    <name evidence="2" type="ORF">EDM56_19740</name>
</gene>
<dbReference type="OrthoDB" id="2661253at2"/>
<sequence>MIVAGWCVVTSCYFVTLFLASWLYTLVTGWPTDVHRDVSGLALGIVMVVVPYVIGGIYVRKTVRSRKSKAALWISLIPAVMEKVLVLLIGSWFVILGGSPVTLTNILMFVSAEAIPYFTVPYLLTFLLSVFVTIATAKAIGGGNRAVIGE</sequence>
<keyword evidence="3" id="KW-1185">Reference proteome</keyword>
<keyword evidence="1" id="KW-1133">Transmembrane helix</keyword>
<keyword evidence="1" id="KW-0812">Transmembrane</keyword>